<feature type="domain" description="6-hydroxymethylpterin diphosphokinase MptE-like" evidence="6">
    <location>
        <begin position="39"/>
        <end position="184"/>
    </location>
</feature>
<keyword evidence="1 5" id="KW-0808">Transferase</keyword>
<sequence length="245" mass="27773">MTLNGWQQKYLEILKEFNYDRSREIKSAKILNSFLKDKFQMNILERKIRNKTVFIIGAGPSLSHSLIYLKKFKGFTKIVADGASQAMLENNMIPDIIVTDLDGNIESLRKSSELKSIMIVHAHGDNISRLPYAVSFRYCTGTTEDKPFGKIRNFGGFTDGDRCVFLANHFGASKIILIGMDFGMHVGKYSKDGAYNRPVKIKKMRKAKSLLEWLASKSNADLYTTSQSITGFKNIKLADLQRVVR</sequence>
<dbReference type="GO" id="GO:0005524">
    <property type="term" value="F:ATP binding"/>
    <property type="evidence" value="ECO:0007669"/>
    <property type="project" value="UniProtKB-UniRule"/>
</dbReference>
<dbReference type="InterPro" id="IPR002826">
    <property type="entry name" value="MptE-like"/>
</dbReference>
<keyword evidence="5" id="KW-0460">Magnesium</keyword>
<reference evidence="8" key="1">
    <citation type="submission" date="2017-03" db="EMBL/GenBank/DDBJ databases">
        <authorList>
            <person name="Herbold C."/>
        </authorList>
    </citation>
    <scope>NUCLEOTIDE SEQUENCE [LARGE SCALE GENOMIC DNA]</scope>
</reference>
<gene>
    <name evidence="5 7" type="primary">mptE</name>
    <name evidence="7" type="ORF">NCS_11714</name>
</gene>
<evidence type="ECO:0000313" key="7">
    <source>
        <dbReference type="EMBL" id="SMH71902.1"/>
    </source>
</evidence>
<dbReference type="InterPro" id="IPR036759">
    <property type="entry name" value="TPK_catalytic_sf"/>
</dbReference>
<dbReference type="InterPro" id="IPR027510">
    <property type="entry name" value="HMPDK_MptE"/>
</dbReference>
<dbReference type="OrthoDB" id="34207at2157"/>
<comment type="function">
    <text evidence="5">Catalyzes the transfer of diphosphate from ATP to 6-hydroxymethyl-7,8-dihydropterin (6-HMD), leading to 6-hydroxymethyl-7,8-dihydropterin diphosphate (6-HMDP).</text>
</comment>
<dbReference type="EC" id="2.7.6.3" evidence="5"/>
<dbReference type="GO" id="GO:0000287">
    <property type="term" value="F:magnesium ion binding"/>
    <property type="evidence" value="ECO:0007669"/>
    <property type="project" value="UniProtKB-UniRule"/>
</dbReference>
<keyword evidence="4 5" id="KW-0067">ATP-binding</keyword>
<dbReference type="EMBL" id="LT841358">
    <property type="protein sequence ID" value="SMH71902.1"/>
    <property type="molecule type" value="Genomic_DNA"/>
</dbReference>
<comment type="cofactor">
    <cofactor evidence="5">
        <name>Mg(2+)</name>
        <dbReference type="ChEBI" id="CHEBI:18420"/>
    </cofactor>
</comment>
<dbReference type="Pfam" id="PF01973">
    <property type="entry name" value="MptE-like"/>
    <property type="match status" value="1"/>
</dbReference>
<dbReference type="HAMAP" id="MF_02131">
    <property type="entry name" value="HMPDK_arch"/>
    <property type="match status" value="1"/>
</dbReference>
<evidence type="ECO:0000256" key="5">
    <source>
        <dbReference type="HAMAP-Rule" id="MF_02131"/>
    </source>
</evidence>
<keyword evidence="3 5" id="KW-0418">Kinase</keyword>
<dbReference type="PANTHER" id="PTHR39648:SF1">
    <property type="entry name" value="6-HYDROXYMETHYL-7,8-DIHYDROPTERIN PYROPHOSPHOKINASE"/>
    <property type="match status" value="1"/>
</dbReference>
<dbReference type="GO" id="GO:0003848">
    <property type="term" value="F:2-amino-4-hydroxy-6-hydroxymethyldihydropteridine diphosphokinase activity"/>
    <property type="evidence" value="ECO:0007669"/>
    <property type="project" value="UniProtKB-UniRule"/>
</dbReference>
<evidence type="ECO:0000256" key="4">
    <source>
        <dbReference type="ARBA" id="ARBA00022840"/>
    </source>
</evidence>
<dbReference type="PANTHER" id="PTHR39648">
    <property type="entry name" value="6-HYDROXYMETHYL-7,8-DIHYDROPTERIN PYROPHOSPHOKINASE"/>
    <property type="match status" value="1"/>
</dbReference>
<evidence type="ECO:0000256" key="2">
    <source>
        <dbReference type="ARBA" id="ARBA00022741"/>
    </source>
</evidence>
<dbReference type="Proteomes" id="UP000230607">
    <property type="component" value="Chromosome 1"/>
</dbReference>
<comment type="catalytic activity">
    <reaction evidence="5">
        <text>6-hydroxymethyl-7,8-dihydropterin + ATP = (7,8-dihydropterin-6-yl)methyl diphosphate + AMP + H(+)</text>
        <dbReference type="Rhea" id="RHEA:11412"/>
        <dbReference type="ChEBI" id="CHEBI:15378"/>
        <dbReference type="ChEBI" id="CHEBI:30616"/>
        <dbReference type="ChEBI" id="CHEBI:44841"/>
        <dbReference type="ChEBI" id="CHEBI:72950"/>
        <dbReference type="ChEBI" id="CHEBI:456215"/>
        <dbReference type="EC" id="2.7.6.3"/>
    </reaction>
</comment>
<keyword evidence="2 5" id="KW-0547">Nucleotide-binding</keyword>
<comment type="similarity">
    <text evidence="5">Belongs to the archaeal 6-HMPDK family.</text>
</comment>
<proteinExistence type="inferred from homology"/>
<keyword evidence="8" id="KW-1185">Reference proteome</keyword>
<dbReference type="GO" id="GO:0016301">
    <property type="term" value="F:kinase activity"/>
    <property type="evidence" value="ECO:0007669"/>
    <property type="project" value="UniProtKB-KW"/>
</dbReference>
<dbReference type="SUPFAM" id="SSF63999">
    <property type="entry name" value="Thiamin pyrophosphokinase, catalytic domain"/>
    <property type="match status" value="1"/>
</dbReference>
<dbReference type="RefSeq" id="WP_157927785.1">
    <property type="nucleotide sequence ID" value="NZ_LT841358.1"/>
</dbReference>
<organism evidence="7 8">
    <name type="scientific">Candidatus Nitrosotalea okcheonensis</name>
    <dbReference type="NCBI Taxonomy" id="1903276"/>
    <lineage>
        <taxon>Archaea</taxon>
        <taxon>Nitrososphaerota</taxon>
        <taxon>Nitrososphaeria</taxon>
        <taxon>Nitrosotaleales</taxon>
        <taxon>Nitrosotaleaceae</taxon>
        <taxon>Nitrosotalea</taxon>
    </lineage>
</organism>
<accession>A0A2H1FGS9</accession>
<evidence type="ECO:0000256" key="1">
    <source>
        <dbReference type="ARBA" id="ARBA00022679"/>
    </source>
</evidence>
<evidence type="ECO:0000313" key="8">
    <source>
        <dbReference type="Proteomes" id="UP000230607"/>
    </source>
</evidence>
<evidence type="ECO:0000259" key="6">
    <source>
        <dbReference type="Pfam" id="PF01973"/>
    </source>
</evidence>
<name>A0A2H1FGS9_9ARCH</name>
<dbReference type="GO" id="GO:0004788">
    <property type="term" value="F:thiamine diphosphokinase activity"/>
    <property type="evidence" value="ECO:0007669"/>
    <property type="project" value="InterPro"/>
</dbReference>
<dbReference type="AlphaFoldDB" id="A0A2H1FGS9"/>
<evidence type="ECO:0000256" key="3">
    <source>
        <dbReference type="ARBA" id="ARBA00022777"/>
    </source>
</evidence>
<dbReference type="GO" id="GO:0009229">
    <property type="term" value="P:thiamine diphosphate biosynthetic process"/>
    <property type="evidence" value="ECO:0007669"/>
    <property type="project" value="InterPro"/>
</dbReference>
<protein>
    <recommendedName>
        <fullName evidence="5">6-hydroxymethyl-7,8-dihydropterin pyrophosphokinase</fullName>
        <shortName evidence="5">HPPK</shortName>
        <ecNumber evidence="5">2.7.6.3</ecNumber>
    </recommendedName>
    <alternativeName>
        <fullName evidence="5">2-amino-4-hydroxy-6-hydroxymethyldihydropteridine pyrophosphokinase</fullName>
    </alternativeName>
    <alternativeName>
        <fullName evidence="5">6-hydroxymethyl-7,8-dihydropterin diphosphokinase</fullName>
        <shortName evidence="5">6-HMPDK</shortName>
    </alternativeName>
    <alternativeName>
        <fullName evidence="5">7,8-dihydro-6-hydroxymethylpterin diphosphokinase</fullName>
    </alternativeName>
    <alternativeName>
        <fullName evidence="5">7,8-dihydro-6-hydroxymethylpterin pyrophosphokinase</fullName>
        <shortName evidence="5">PPPK</shortName>
    </alternativeName>
</protein>